<feature type="region of interest" description="Disordered" evidence="1">
    <location>
        <begin position="248"/>
        <end position="323"/>
    </location>
</feature>
<reference evidence="3" key="1">
    <citation type="journal article" date="2011" name="Genome Biol.">
        <title>Comparative genomics of the social amoebae Dictyostelium discoideum and Dictyostelium purpureum.</title>
        <authorList>
            <consortium name="US DOE Joint Genome Institute (JGI-PGF)"/>
            <person name="Sucgang R."/>
            <person name="Kuo A."/>
            <person name="Tian X."/>
            <person name="Salerno W."/>
            <person name="Parikh A."/>
            <person name="Feasley C.L."/>
            <person name="Dalin E."/>
            <person name="Tu H."/>
            <person name="Huang E."/>
            <person name="Barry K."/>
            <person name="Lindquist E."/>
            <person name="Shapiro H."/>
            <person name="Bruce D."/>
            <person name="Schmutz J."/>
            <person name="Salamov A."/>
            <person name="Fey P."/>
            <person name="Gaudet P."/>
            <person name="Anjard C."/>
            <person name="Babu M.M."/>
            <person name="Basu S."/>
            <person name="Bushmanova Y."/>
            <person name="van der Wel H."/>
            <person name="Katoh-Kurasawa M."/>
            <person name="Dinh C."/>
            <person name="Coutinho P.M."/>
            <person name="Saito T."/>
            <person name="Elias M."/>
            <person name="Schaap P."/>
            <person name="Kay R.R."/>
            <person name="Henrissat B."/>
            <person name="Eichinger L."/>
            <person name="Rivero F."/>
            <person name="Putnam N.H."/>
            <person name="West C.M."/>
            <person name="Loomis W.F."/>
            <person name="Chisholm R.L."/>
            <person name="Shaulsky G."/>
            <person name="Strassmann J.E."/>
            <person name="Queller D.C."/>
            <person name="Kuspa A."/>
            <person name="Grigoriev I.V."/>
        </authorList>
    </citation>
    <scope>NUCLEOTIDE SEQUENCE [LARGE SCALE GENOMIC DNA]</scope>
    <source>
        <strain evidence="3">QSDP1</strain>
    </source>
</reference>
<dbReference type="AlphaFoldDB" id="F0ZXQ4"/>
<evidence type="ECO:0000313" key="2">
    <source>
        <dbReference type="EMBL" id="EGC31289.1"/>
    </source>
</evidence>
<keyword evidence="3" id="KW-1185">Reference proteome</keyword>
<sequence>MSPQSQQTQPPTNQTSNIPQPNMVASKALPMNINQQPSMQNKIGSPTTGLPNQQTSPQQRTNLTPITNQPIMSPQPGTTLTNQPQQNLSPQHNNMANNMNMNNNINNNGINMNFNNNGINAGNNMNNGNINNNNMNNINKVFPSLQHYVTAIHKNNTAISALQQLIQQQPQNAVYLKQLQNLQQSNNTLHQHIQQIKPLTQQPPNQQNANQQLTNQISNQINNQITTKSPPNQQPINTNHHHITIKSATNHKRKSTTNQLFSQSNLPRFGHRFQGGSLSLYAPRPTTPSNPTAKPTGKPTGKPTATPTNVIITNATTGTTPTK</sequence>
<evidence type="ECO:0000313" key="3">
    <source>
        <dbReference type="Proteomes" id="UP000001064"/>
    </source>
</evidence>
<evidence type="ECO:0000256" key="1">
    <source>
        <dbReference type="SAM" id="MobiDB-lite"/>
    </source>
</evidence>
<dbReference type="Proteomes" id="UP000001064">
    <property type="component" value="Unassembled WGS sequence"/>
</dbReference>
<feature type="compositionally biased region" description="Polar residues" evidence="1">
    <location>
        <begin position="32"/>
        <end position="86"/>
    </location>
</feature>
<feature type="compositionally biased region" description="Low complexity" evidence="1">
    <location>
        <begin position="1"/>
        <end position="22"/>
    </location>
</feature>
<feature type="compositionally biased region" description="Polar residues" evidence="1">
    <location>
        <begin position="256"/>
        <end position="266"/>
    </location>
</feature>
<dbReference type="RefSeq" id="XP_003292198.1">
    <property type="nucleotide sequence ID" value="XM_003292150.1"/>
</dbReference>
<protein>
    <submittedName>
        <fullName evidence="2">Uncharacterized protein</fullName>
    </submittedName>
</protein>
<organism evidence="2 3">
    <name type="scientific">Dictyostelium purpureum</name>
    <name type="common">Slime mold</name>
    <dbReference type="NCBI Taxonomy" id="5786"/>
    <lineage>
        <taxon>Eukaryota</taxon>
        <taxon>Amoebozoa</taxon>
        <taxon>Evosea</taxon>
        <taxon>Eumycetozoa</taxon>
        <taxon>Dictyostelia</taxon>
        <taxon>Dictyosteliales</taxon>
        <taxon>Dictyosteliaceae</taxon>
        <taxon>Dictyostelium</taxon>
    </lineage>
</organism>
<name>F0ZXQ4_DICPU</name>
<dbReference type="GeneID" id="10505946"/>
<dbReference type="EMBL" id="GL871264">
    <property type="protein sequence ID" value="EGC31289.1"/>
    <property type="molecule type" value="Genomic_DNA"/>
</dbReference>
<dbReference type="VEuPathDB" id="AmoebaDB:DICPUDRAFT_82823"/>
<dbReference type="KEGG" id="dpp:DICPUDRAFT_82823"/>
<feature type="region of interest" description="Disordered" evidence="1">
    <location>
        <begin position="1"/>
        <end position="86"/>
    </location>
</feature>
<gene>
    <name evidence="2" type="ORF">DICPUDRAFT_82823</name>
</gene>
<feature type="compositionally biased region" description="Low complexity" evidence="1">
    <location>
        <begin position="291"/>
        <end position="323"/>
    </location>
</feature>
<accession>F0ZXQ4</accession>
<proteinExistence type="predicted"/>
<dbReference type="InParanoid" id="F0ZXQ4"/>